<dbReference type="Proteomes" id="UP000317169">
    <property type="component" value="Unassembled WGS sequence"/>
</dbReference>
<gene>
    <name evidence="2" type="ORF">FKR84_07395</name>
</gene>
<feature type="chain" id="PRO_5021277379" description="Carboxypeptidase regulatory-like domain-containing protein" evidence="1">
    <location>
        <begin position="21"/>
        <end position="235"/>
    </location>
</feature>
<dbReference type="EMBL" id="VIAR01000006">
    <property type="protein sequence ID" value="TQD38802.1"/>
    <property type="molecule type" value="Genomic_DNA"/>
</dbReference>
<reference evidence="2 3" key="1">
    <citation type="submission" date="2019-06" db="EMBL/GenBank/DDBJ databases">
        <title>Flavibacter putida gen. nov., sp. nov., a novel marine bacterium of the family Flavobacteriaceae isolated from coastal seawater.</title>
        <authorList>
            <person name="Feng X."/>
        </authorList>
    </citation>
    <scope>NUCLEOTIDE SEQUENCE [LARGE SCALE GENOMIC DNA]</scope>
    <source>
        <strain evidence="2 3">PLHSN227</strain>
    </source>
</reference>
<accession>A0A507ZYZ3</accession>
<evidence type="ECO:0000313" key="3">
    <source>
        <dbReference type="Proteomes" id="UP000317169"/>
    </source>
</evidence>
<dbReference type="OrthoDB" id="1432205at2"/>
<sequence length="235" mass="27175">MKRMKLAFLFYIFTAFCFYSCQDIEIENNKRITVSGKLVDQDGNPLQNINVQSVVEEYTMGTGSSNVSGDFSYVSLQSYSNDFVTLINRKKGFNFNQSPAVNENYASARIINYDEDDFLRVNKYELGSFEIPKAATLEFSIEKISSEDKNLNWSLRLYNTNCDYAYRDTIEPIENFCYEVYYIARNQDSIKPNYQGRFYSLASKPAVFTYTINNNATQSITIPLTNATNNYVFEY</sequence>
<dbReference type="RefSeq" id="WP_141421660.1">
    <property type="nucleotide sequence ID" value="NZ_VIAR01000006.1"/>
</dbReference>
<evidence type="ECO:0008006" key="4">
    <source>
        <dbReference type="Google" id="ProtNLM"/>
    </source>
</evidence>
<organism evidence="2 3">
    <name type="scientific">Haloflavibacter putidus</name>
    <dbReference type="NCBI Taxonomy" id="2576776"/>
    <lineage>
        <taxon>Bacteria</taxon>
        <taxon>Pseudomonadati</taxon>
        <taxon>Bacteroidota</taxon>
        <taxon>Flavobacteriia</taxon>
        <taxon>Flavobacteriales</taxon>
        <taxon>Flavobacteriaceae</taxon>
        <taxon>Haloflavibacter</taxon>
    </lineage>
</organism>
<comment type="caution">
    <text evidence="2">The sequence shown here is derived from an EMBL/GenBank/DDBJ whole genome shotgun (WGS) entry which is preliminary data.</text>
</comment>
<keyword evidence="1" id="KW-0732">Signal</keyword>
<evidence type="ECO:0000256" key="1">
    <source>
        <dbReference type="SAM" id="SignalP"/>
    </source>
</evidence>
<keyword evidence="3" id="KW-1185">Reference proteome</keyword>
<protein>
    <recommendedName>
        <fullName evidence="4">Carboxypeptidase regulatory-like domain-containing protein</fullName>
    </recommendedName>
</protein>
<feature type="signal peptide" evidence="1">
    <location>
        <begin position="1"/>
        <end position="20"/>
    </location>
</feature>
<name>A0A507ZYZ3_9FLAO</name>
<dbReference type="AlphaFoldDB" id="A0A507ZYZ3"/>
<evidence type="ECO:0000313" key="2">
    <source>
        <dbReference type="EMBL" id="TQD38802.1"/>
    </source>
</evidence>
<proteinExistence type="predicted"/>